<dbReference type="STRING" id="644282.Deba_1105"/>
<dbReference type="InterPro" id="IPR003787">
    <property type="entry name" value="Sulphur_relay_DsrE/F-like"/>
</dbReference>
<protein>
    <submittedName>
        <fullName evidence="1">Uncharacterized protein</fullName>
    </submittedName>
</protein>
<gene>
    <name evidence="1" type="ordered locus">Deba_1105</name>
</gene>
<dbReference type="HOGENOM" id="CLU_138323_2_0_7"/>
<evidence type="ECO:0000313" key="1">
    <source>
        <dbReference type="EMBL" id="ADK84473.1"/>
    </source>
</evidence>
<organism evidence="1 2">
    <name type="scientific">Desulfarculus baarsii (strain ATCC 33931 / DSM 2075 / LMG 7858 / VKM B-1802 / 2st14)</name>
    <dbReference type="NCBI Taxonomy" id="644282"/>
    <lineage>
        <taxon>Bacteria</taxon>
        <taxon>Pseudomonadati</taxon>
        <taxon>Thermodesulfobacteriota</taxon>
        <taxon>Desulfarculia</taxon>
        <taxon>Desulfarculales</taxon>
        <taxon>Desulfarculaceae</taxon>
        <taxon>Desulfarculus</taxon>
    </lineage>
</organism>
<dbReference type="eggNOG" id="COG3370">
    <property type="taxonomic scope" value="Bacteria"/>
</dbReference>
<reference evidence="1 2" key="1">
    <citation type="journal article" date="2010" name="Stand. Genomic Sci.">
        <title>Complete genome sequence of Desulfarculus baarsii type strain (2st14).</title>
        <authorList>
            <person name="Sun H."/>
            <person name="Spring S."/>
            <person name="Lapidus A."/>
            <person name="Davenport K."/>
            <person name="Del Rio T.G."/>
            <person name="Tice H."/>
            <person name="Nolan M."/>
            <person name="Copeland A."/>
            <person name="Cheng J.F."/>
            <person name="Lucas S."/>
            <person name="Tapia R."/>
            <person name="Goodwin L."/>
            <person name="Pitluck S."/>
            <person name="Ivanova N."/>
            <person name="Pagani I."/>
            <person name="Mavromatis K."/>
            <person name="Ovchinnikova G."/>
            <person name="Pati A."/>
            <person name="Chen A."/>
            <person name="Palaniappan K."/>
            <person name="Hauser L."/>
            <person name="Chang Y.J."/>
            <person name="Jeffries C.D."/>
            <person name="Detter J.C."/>
            <person name="Han C."/>
            <person name="Rohde M."/>
            <person name="Brambilla E."/>
            <person name="Goker M."/>
            <person name="Woyke T."/>
            <person name="Bristow J."/>
            <person name="Eisen J.A."/>
            <person name="Markowitz V."/>
            <person name="Hugenholtz P."/>
            <person name="Kyrpides N.C."/>
            <person name="Klenk H.P."/>
            <person name="Land M."/>
        </authorList>
    </citation>
    <scope>NUCLEOTIDE SEQUENCE [LARGE SCALE GENOMIC DNA]</scope>
    <source>
        <strain evidence="2">ATCC 33931 / DSM 2075 / LMG 7858 / VKM B-1802 / 2st14</strain>
    </source>
</reference>
<accession>E1QIQ0</accession>
<keyword evidence="2" id="KW-1185">Reference proteome</keyword>
<dbReference type="EMBL" id="CP002085">
    <property type="protein sequence ID" value="ADK84473.1"/>
    <property type="molecule type" value="Genomic_DNA"/>
</dbReference>
<name>E1QIQ0_DESB2</name>
<dbReference type="Gene3D" id="3.40.1260.10">
    <property type="entry name" value="DsrEFH-like"/>
    <property type="match status" value="1"/>
</dbReference>
<evidence type="ECO:0000313" key="2">
    <source>
        <dbReference type="Proteomes" id="UP000009047"/>
    </source>
</evidence>
<sequence>MPDRLDKLAVIWSSADAEVARSAAFMYARNSLVRGWWHQVRLIVWGPSAKTLAFDADLQLELTALADAGVELYACKACAESHGVGERLERIGVQVMYMGQPLTDMLKQGWRVITF</sequence>
<dbReference type="Pfam" id="PF02635">
    <property type="entry name" value="DsrE"/>
    <property type="match status" value="1"/>
</dbReference>
<dbReference type="Proteomes" id="UP000009047">
    <property type="component" value="Chromosome"/>
</dbReference>
<dbReference type="InterPro" id="IPR027396">
    <property type="entry name" value="DsrEFH-like"/>
</dbReference>
<dbReference type="KEGG" id="dbr:Deba_1105"/>
<dbReference type="AlphaFoldDB" id="E1QIQ0"/>
<dbReference type="SUPFAM" id="SSF75169">
    <property type="entry name" value="DsrEFH-like"/>
    <property type="match status" value="1"/>
</dbReference>
<dbReference type="RefSeq" id="WP_013257927.1">
    <property type="nucleotide sequence ID" value="NC_014365.1"/>
</dbReference>
<proteinExistence type="predicted"/>